<organism evidence="1">
    <name type="scientific">Zea mays</name>
    <name type="common">Maize</name>
    <dbReference type="NCBI Taxonomy" id="4577"/>
    <lineage>
        <taxon>Eukaryota</taxon>
        <taxon>Viridiplantae</taxon>
        <taxon>Streptophyta</taxon>
        <taxon>Embryophyta</taxon>
        <taxon>Tracheophyta</taxon>
        <taxon>Spermatophyta</taxon>
        <taxon>Magnoliopsida</taxon>
        <taxon>Liliopsida</taxon>
        <taxon>Poales</taxon>
        <taxon>Poaceae</taxon>
        <taxon>PACMAD clade</taxon>
        <taxon>Panicoideae</taxon>
        <taxon>Andropogonodae</taxon>
        <taxon>Andropogoneae</taxon>
        <taxon>Tripsacinae</taxon>
        <taxon>Zea</taxon>
    </lineage>
</organism>
<dbReference type="AlphaFoldDB" id="C0P371"/>
<name>C0P371_MAIZE</name>
<proteinExistence type="evidence at transcript level"/>
<reference evidence="1" key="2">
    <citation type="submission" date="2012-06" db="EMBL/GenBank/DDBJ databases">
        <authorList>
            <person name="Yu Y."/>
            <person name="Currie J."/>
            <person name="Lomeli R."/>
            <person name="Angelova A."/>
            <person name="Collura K."/>
            <person name="Wissotski M."/>
            <person name="Campos D."/>
            <person name="Kudrna D."/>
            <person name="Golser W."/>
            <person name="Ashely E."/>
            <person name="Descour A."/>
            <person name="Fernandes J."/>
            <person name="Soderlund C."/>
            <person name="Walbot V."/>
        </authorList>
    </citation>
    <scope>NUCLEOTIDE SEQUENCE</scope>
    <source>
        <strain evidence="1">B73</strain>
    </source>
</reference>
<protein>
    <submittedName>
        <fullName evidence="1">Uncharacterized protein</fullName>
    </submittedName>
</protein>
<reference evidence="1" key="1">
    <citation type="journal article" date="2009" name="PLoS Genet.">
        <title>Sequencing, mapping, and analysis of 27,455 maize full-length cDNAs.</title>
        <authorList>
            <person name="Soderlund C."/>
            <person name="Descour A."/>
            <person name="Kudrna D."/>
            <person name="Bomhoff M."/>
            <person name="Boyd L."/>
            <person name="Currie J."/>
            <person name="Angelova A."/>
            <person name="Collura K."/>
            <person name="Wissotski M."/>
            <person name="Ashley E."/>
            <person name="Morrow D."/>
            <person name="Fernandes J."/>
            <person name="Walbot V."/>
            <person name="Yu Y."/>
        </authorList>
    </citation>
    <scope>NUCLEOTIDE SEQUENCE</scope>
    <source>
        <strain evidence="1">B73</strain>
    </source>
</reference>
<sequence length="105" mass="12010">MSVVRCEFYPEIIHSRSKILLHGREVVVTCIKSLRFSFSLTHQENIISNYHQSTVSRSIGEPSKAMDTDIELPLPGNHNKDGLAKLHLHATNSHRFSRFFPNNHS</sequence>
<accession>C0P371</accession>
<evidence type="ECO:0000313" key="1">
    <source>
        <dbReference type="EMBL" id="ACN27437.1"/>
    </source>
</evidence>
<dbReference type="EMBL" id="BT062740">
    <property type="protein sequence ID" value="ACN27437.1"/>
    <property type="molecule type" value="mRNA"/>
</dbReference>